<dbReference type="Gene3D" id="3.30.300.20">
    <property type="match status" value="1"/>
</dbReference>
<gene>
    <name evidence="1" type="ORF">EDD32_0140</name>
</gene>
<dbReference type="InterPro" id="IPR036102">
    <property type="entry name" value="OsmC/Ohrsf"/>
</dbReference>
<sequence length="146" mass="15581">MSEPDETDRPALWAERTGTRTFTGRNLRGAEVLIGNGDAPGVFTPGELLQIALAGCVGQSTDHRLAHALGDDFHGTVVVSVEKNADENRYESFDVEVIADLGSVDEATRDKAVERGTSAIERGCTVGRTLGAGATYRTVFTSETPR</sequence>
<keyword evidence="2" id="KW-1185">Reference proteome</keyword>
<evidence type="ECO:0000313" key="1">
    <source>
        <dbReference type="EMBL" id="RPF25730.1"/>
    </source>
</evidence>
<accession>A0A3N4Z3U7</accession>
<comment type="caution">
    <text evidence="1">The sequence shown here is derived from an EMBL/GenBank/DDBJ whole genome shotgun (WGS) entry which is preliminary data.</text>
</comment>
<dbReference type="Proteomes" id="UP000280726">
    <property type="component" value="Unassembled WGS sequence"/>
</dbReference>
<dbReference type="SUPFAM" id="SSF82784">
    <property type="entry name" value="OsmC-like"/>
    <property type="match status" value="1"/>
</dbReference>
<dbReference type="OrthoDB" id="4864805at2"/>
<dbReference type="EMBL" id="RKRA01000001">
    <property type="protein sequence ID" value="RPF25730.1"/>
    <property type="molecule type" value="Genomic_DNA"/>
</dbReference>
<evidence type="ECO:0000313" key="2">
    <source>
        <dbReference type="Proteomes" id="UP000280726"/>
    </source>
</evidence>
<protein>
    <submittedName>
        <fullName evidence="1">Putative OsmC-like protein</fullName>
    </submittedName>
</protein>
<proteinExistence type="predicted"/>
<name>A0A3N4Z3U7_9MICO</name>
<dbReference type="InterPro" id="IPR015946">
    <property type="entry name" value="KH_dom-like_a/b"/>
</dbReference>
<dbReference type="RefSeq" id="WP_123913728.1">
    <property type="nucleotide sequence ID" value="NZ_RKRA01000001.1"/>
</dbReference>
<dbReference type="AlphaFoldDB" id="A0A3N4Z3U7"/>
<dbReference type="InterPro" id="IPR003718">
    <property type="entry name" value="OsmC/Ohr_fam"/>
</dbReference>
<organism evidence="1 2">
    <name type="scientific">Georgenia muralis</name>
    <dbReference type="NCBI Taxonomy" id="154117"/>
    <lineage>
        <taxon>Bacteria</taxon>
        <taxon>Bacillati</taxon>
        <taxon>Actinomycetota</taxon>
        <taxon>Actinomycetes</taxon>
        <taxon>Micrococcales</taxon>
        <taxon>Bogoriellaceae</taxon>
        <taxon>Georgenia</taxon>
    </lineage>
</organism>
<reference evidence="1 2" key="1">
    <citation type="submission" date="2018-11" db="EMBL/GenBank/DDBJ databases">
        <title>Sequencing the genomes of 1000 actinobacteria strains.</title>
        <authorList>
            <person name="Klenk H.-P."/>
        </authorList>
    </citation>
    <scope>NUCLEOTIDE SEQUENCE [LARGE SCALE GENOMIC DNA]</scope>
    <source>
        <strain evidence="1 2">DSM 14418</strain>
    </source>
</reference>
<dbReference type="Pfam" id="PF02566">
    <property type="entry name" value="OsmC"/>
    <property type="match status" value="1"/>
</dbReference>